<evidence type="ECO:0000313" key="2">
    <source>
        <dbReference type="EMBL" id="CAB4148987.1"/>
    </source>
</evidence>
<proteinExistence type="predicted"/>
<name>A0A6J5MT11_9CAUD</name>
<reference evidence="2" key="1">
    <citation type="submission" date="2020-04" db="EMBL/GenBank/DDBJ databases">
        <authorList>
            <person name="Chiriac C."/>
            <person name="Salcher M."/>
            <person name="Ghai R."/>
            <person name="Kavagutti S V."/>
        </authorList>
    </citation>
    <scope>NUCLEOTIDE SEQUENCE</scope>
</reference>
<evidence type="ECO:0000256" key="1">
    <source>
        <dbReference type="SAM" id="Phobius"/>
    </source>
</evidence>
<sequence length="77" mass="8846">MMLWDGLAVVGAMVSVAFCGWCVLIAYQNVQQFEEVEHKPMPEINDIPKWEKLNSVQMVANKELKKMYKGKMRGDLV</sequence>
<keyword evidence="1" id="KW-1133">Transmembrane helix</keyword>
<keyword evidence="1" id="KW-0472">Membrane</keyword>
<accession>A0A6J5MT11</accession>
<organism evidence="2">
    <name type="scientific">uncultured Caudovirales phage</name>
    <dbReference type="NCBI Taxonomy" id="2100421"/>
    <lineage>
        <taxon>Viruses</taxon>
        <taxon>Duplodnaviria</taxon>
        <taxon>Heunggongvirae</taxon>
        <taxon>Uroviricota</taxon>
        <taxon>Caudoviricetes</taxon>
        <taxon>Peduoviridae</taxon>
        <taxon>Maltschvirus</taxon>
        <taxon>Maltschvirus maltsch</taxon>
    </lineage>
</organism>
<gene>
    <name evidence="2" type="ORF">UFOVP528_37</name>
</gene>
<keyword evidence="1" id="KW-0812">Transmembrane</keyword>
<dbReference type="EMBL" id="LR796508">
    <property type="protein sequence ID" value="CAB4148987.1"/>
    <property type="molecule type" value="Genomic_DNA"/>
</dbReference>
<protein>
    <submittedName>
        <fullName evidence="2">Uncharacterized protein</fullName>
    </submittedName>
</protein>
<feature type="transmembrane region" description="Helical" evidence="1">
    <location>
        <begin position="6"/>
        <end position="27"/>
    </location>
</feature>